<reference evidence="1" key="1">
    <citation type="submission" date="2023-03" db="EMBL/GenBank/DDBJ databases">
        <title>Emydomyces testavorans Genome Sequence.</title>
        <authorList>
            <person name="Hoyer L."/>
        </authorList>
    </citation>
    <scope>NUCLEOTIDE SEQUENCE</scope>
    <source>
        <strain evidence="1">16-2883</strain>
    </source>
</reference>
<dbReference type="AlphaFoldDB" id="A0AAF0DKN0"/>
<evidence type="ECO:0000313" key="2">
    <source>
        <dbReference type="Proteomes" id="UP001219355"/>
    </source>
</evidence>
<protein>
    <submittedName>
        <fullName evidence="1">Uncharacterized protein</fullName>
    </submittedName>
</protein>
<evidence type="ECO:0000313" key="1">
    <source>
        <dbReference type="EMBL" id="WEW59377.1"/>
    </source>
</evidence>
<keyword evidence="2" id="KW-1185">Reference proteome</keyword>
<dbReference type="EMBL" id="CP120629">
    <property type="protein sequence ID" value="WEW59377.1"/>
    <property type="molecule type" value="Genomic_DNA"/>
</dbReference>
<proteinExistence type="predicted"/>
<sequence>MEMSKGQLKITAARPGVVNFELDIRKEHTGDLLRWLHEAFLLQVFQQTLMIKLERSGADMSSQICGPCFQRSEKHRK</sequence>
<accession>A0AAF0DKN0</accession>
<dbReference type="Proteomes" id="UP001219355">
    <property type="component" value="Chromosome 3"/>
</dbReference>
<name>A0AAF0DKN0_9EURO</name>
<organism evidence="1 2">
    <name type="scientific">Emydomyces testavorans</name>
    <dbReference type="NCBI Taxonomy" id="2070801"/>
    <lineage>
        <taxon>Eukaryota</taxon>
        <taxon>Fungi</taxon>
        <taxon>Dikarya</taxon>
        <taxon>Ascomycota</taxon>
        <taxon>Pezizomycotina</taxon>
        <taxon>Eurotiomycetes</taxon>
        <taxon>Eurotiomycetidae</taxon>
        <taxon>Onygenales</taxon>
        <taxon>Nannizziopsiaceae</taxon>
        <taxon>Emydomyces</taxon>
    </lineage>
</organism>
<gene>
    <name evidence="1" type="ORF">PRK78_004848</name>
</gene>